<protein>
    <submittedName>
        <fullName evidence="4">PHB depolymerase family esterase</fullName>
    </submittedName>
</protein>
<dbReference type="RefSeq" id="WP_273632085.1">
    <property type="nucleotide sequence ID" value="NZ_CP117167.1"/>
</dbReference>
<sequence length="935" mass="106658">MYLRRHADQRNTDIFLSSAKYLVAIVIVCLGKKLLSSRRTRKLSSYINEYLIFILLFYWIFLSGCTHLGSSNVVSKLNSDSDIVPIKNWMIIGPFTKVADSIKYQSVGNKLDNYPKWEKFISLSRGIGSLFHENDFKTISYQSRKDYVDIDEALGSKGKYYCYALTDVTSPADQTVALMVGIDNVAKIWLNKKLVLAERAGNITKDEFLVPISLKKGANEILVQIASEGNEAGFQLDLSSTVFASKYKLGKNYFSMSHKYLLKKDTLLSLNIRYPNKVDKQHPAEIAIFNSEDSVIFQRKIVELPVNLLTKNFPEGFYKIKLVTEKDTFTQAYAIGNYRKKVDSLIKHAHLYKLLSLQQINLEAMVHRFNYLDTFGRKNGFDEVLERKISYTAFDLANSISKLRTGRDFLAGNRGLHIRAYPSKIDNVVNNYMVYVPGDVKSSGSLPLVIIVPWVAKQNPFLESWHLAFIDRIEYLRNLADKYHFAIAWPSARVYEKYNLNPIVPASVFETLDAIKTNYQIDTNRIYLYGQCSGGLQAMLMANRFPSVFAAIGVEGPELNYMFDKSEEKFPSTWTTQNSLLGTASNFSCTPLYIASSRNDWHALEPKHLRLLINKIRHEGGQVTFSDLNGATRDFYVKNTPDNYITEKIFSFFSDKKGRCLKTLDLSTYQLKYNTRQWLKINELAEGQKGQILAKISSPHTLQVTTTNVNSFTIDLGMIKAQLKDTVANIIVNDSLKKKIPGADNLFTIQLKKPTIREVLTKTHQLEGPVNDVFSSSFLIVVGTEPNIRNQRFAGPMSKLFVDDWMYNFFGKCRIKSDKDLTWQDIKSFNLVIIGDCSPGTLAFRMQQMLPFKTGPNTLTLNDREFAGRQLNYSFIFPNPLAPANYLLSINSNSGYVLPDQVKDIALKGWYDYEIWDCSNTPSLISHGRFNKYWK</sequence>
<evidence type="ECO:0000313" key="5">
    <source>
        <dbReference type="Proteomes" id="UP001216139"/>
    </source>
</evidence>
<dbReference type="EMBL" id="CP117167">
    <property type="protein sequence ID" value="WCT13778.1"/>
    <property type="molecule type" value="Genomic_DNA"/>
</dbReference>
<dbReference type="InterPro" id="IPR029058">
    <property type="entry name" value="AB_hydrolase_fold"/>
</dbReference>
<keyword evidence="3" id="KW-1133">Transmembrane helix</keyword>
<evidence type="ECO:0000256" key="1">
    <source>
        <dbReference type="ARBA" id="ARBA00022729"/>
    </source>
</evidence>
<name>A0ABY7TDK5_9SPHI</name>
<proteinExistence type="predicted"/>
<keyword evidence="3" id="KW-0812">Transmembrane</keyword>
<gene>
    <name evidence="4" type="ORF">PQO05_07500</name>
</gene>
<evidence type="ECO:0000256" key="2">
    <source>
        <dbReference type="ARBA" id="ARBA00022801"/>
    </source>
</evidence>
<evidence type="ECO:0000313" key="4">
    <source>
        <dbReference type="EMBL" id="WCT13778.1"/>
    </source>
</evidence>
<dbReference type="InterPro" id="IPR010126">
    <property type="entry name" value="Esterase_phb"/>
</dbReference>
<evidence type="ECO:0000256" key="3">
    <source>
        <dbReference type="SAM" id="Phobius"/>
    </source>
</evidence>
<dbReference type="Proteomes" id="UP001216139">
    <property type="component" value="Chromosome"/>
</dbReference>
<keyword evidence="3" id="KW-0472">Membrane</keyword>
<dbReference type="Gene3D" id="3.40.50.1820">
    <property type="entry name" value="alpha/beta hydrolase"/>
    <property type="match status" value="1"/>
</dbReference>
<feature type="transmembrane region" description="Helical" evidence="3">
    <location>
        <begin position="43"/>
        <end position="62"/>
    </location>
</feature>
<dbReference type="Pfam" id="PF10503">
    <property type="entry name" value="Esterase_PHB"/>
    <property type="match status" value="1"/>
</dbReference>
<keyword evidence="5" id="KW-1185">Reference proteome</keyword>
<accession>A0ABY7TDK5</accession>
<reference evidence="4 5" key="1">
    <citation type="submission" date="2023-02" db="EMBL/GenBank/DDBJ databases">
        <title>Genome sequence of Mucilaginibacter jinjuensis strain KACC 16571.</title>
        <authorList>
            <person name="Kim S."/>
            <person name="Heo J."/>
            <person name="Kwon S.-W."/>
        </authorList>
    </citation>
    <scope>NUCLEOTIDE SEQUENCE [LARGE SCALE GENOMIC DNA]</scope>
    <source>
        <strain evidence="4 5">KACC 16571</strain>
    </source>
</reference>
<dbReference type="SUPFAM" id="SSF53474">
    <property type="entry name" value="alpha/beta-Hydrolases"/>
    <property type="match status" value="1"/>
</dbReference>
<organism evidence="4 5">
    <name type="scientific">Mucilaginibacter jinjuensis</name>
    <dbReference type="NCBI Taxonomy" id="1176721"/>
    <lineage>
        <taxon>Bacteria</taxon>
        <taxon>Pseudomonadati</taxon>
        <taxon>Bacteroidota</taxon>
        <taxon>Sphingobacteriia</taxon>
        <taxon>Sphingobacteriales</taxon>
        <taxon>Sphingobacteriaceae</taxon>
        <taxon>Mucilaginibacter</taxon>
    </lineage>
</organism>
<keyword evidence="1" id="KW-0732">Signal</keyword>
<keyword evidence="2" id="KW-0378">Hydrolase</keyword>